<keyword evidence="5" id="KW-0862">Zinc</keyword>
<evidence type="ECO:0000256" key="3">
    <source>
        <dbReference type="ARBA" id="ARBA00022737"/>
    </source>
</evidence>
<dbReference type="GO" id="GO:0008270">
    <property type="term" value="F:zinc ion binding"/>
    <property type="evidence" value="ECO:0007669"/>
    <property type="project" value="UniProtKB-KW"/>
</dbReference>
<organism evidence="9 10">
    <name type="scientific">Cladophialophora psammophila CBS 110553</name>
    <dbReference type="NCBI Taxonomy" id="1182543"/>
    <lineage>
        <taxon>Eukaryota</taxon>
        <taxon>Fungi</taxon>
        <taxon>Dikarya</taxon>
        <taxon>Ascomycota</taxon>
        <taxon>Pezizomycotina</taxon>
        <taxon>Eurotiomycetes</taxon>
        <taxon>Chaetothyriomycetidae</taxon>
        <taxon>Chaetothyriales</taxon>
        <taxon>Herpotrichiellaceae</taxon>
        <taxon>Cladophialophora</taxon>
    </lineage>
</organism>
<dbReference type="eggNOG" id="KOG1721">
    <property type="taxonomic scope" value="Eukaryota"/>
</dbReference>
<keyword evidence="4 7" id="KW-0863">Zinc-finger</keyword>
<dbReference type="GO" id="GO:0001228">
    <property type="term" value="F:DNA-binding transcription activator activity, RNA polymerase II-specific"/>
    <property type="evidence" value="ECO:0007669"/>
    <property type="project" value="TreeGrafter"/>
</dbReference>
<comment type="subcellular location">
    <subcellularLocation>
        <location evidence="1">Nucleus</location>
    </subcellularLocation>
</comment>
<accession>W9XAU9</accession>
<dbReference type="Gene3D" id="3.30.160.60">
    <property type="entry name" value="Classic Zinc Finger"/>
    <property type="match status" value="1"/>
</dbReference>
<sequence length="219" mass="25741">MVRENQLDICRVHNTYFCRPCDRPFNTYHGALNHCQNARVHQDEWCERCRRLFVSSAAYRTHLDNSSHHNVCDPCHLDFRTSDRLESHDVAVHNMCIECGKYFENGNNLMQHKRSHLPADIQCLGCFRQFSEFSAMIIHLESGNCESGLNRDDIDSWIFDSFVTSPYVSRWTDYYRYKCPECESDFVFLSALCQHVASNACDQDPKSTFDDVERCINWR</sequence>
<evidence type="ECO:0000256" key="5">
    <source>
        <dbReference type="ARBA" id="ARBA00022833"/>
    </source>
</evidence>
<evidence type="ECO:0000256" key="1">
    <source>
        <dbReference type="ARBA" id="ARBA00004123"/>
    </source>
</evidence>
<feature type="domain" description="C2H2-type" evidence="8">
    <location>
        <begin position="94"/>
        <end position="116"/>
    </location>
</feature>
<dbReference type="PROSITE" id="PS00028">
    <property type="entry name" value="ZINC_FINGER_C2H2_1"/>
    <property type="match status" value="1"/>
</dbReference>
<keyword evidence="6" id="KW-0539">Nucleus</keyword>
<dbReference type="OrthoDB" id="6105938at2759"/>
<dbReference type="GO" id="GO:0000978">
    <property type="term" value="F:RNA polymerase II cis-regulatory region sequence-specific DNA binding"/>
    <property type="evidence" value="ECO:0007669"/>
    <property type="project" value="TreeGrafter"/>
</dbReference>
<dbReference type="SMART" id="SM00355">
    <property type="entry name" value="ZnF_C2H2"/>
    <property type="match status" value="5"/>
</dbReference>
<dbReference type="HOGENOM" id="CLU_075838_2_0_1"/>
<evidence type="ECO:0000259" key="8">
    <source>
        <dbReference type="PROSITE" id="PS50157"/>
    </source>
</evidence>
<keyword evidence="10" id="KW-1185">Reference proteome</keyword>
<dbReference type="AlphaFoldDB" id="W9XAU9"/>
<evidence type="ECO:0000256" key="6">
    <source>
        <dbReference type="ARBA" id="ARBA00023242"/>
    </source>
</evidence>
<dbReference type="SUPFAM" id="SSF57667">
    <property type="entry name" value="beta-beta-alpha zinc fingers"/>
    <property type="match status" value="1"/>
</dbReference>
<dbReference type="RefSeq" id="XP_007741151.1">
    <property type="nucleotide sequence ID" value="XM_007742961.1"/>
</dbReference>
<dbReference type="PANTHER" id="PTHR24376:SF235">
    <property type="entry name" value="C2H2-TYPE DOMAIN-CONTAINING PROTEIN"/>
    <property type="match status" value="1"/>
</dbReference>
<dbReference type="STRING" id="1182543.W9XAU9"/>
<dbReference type="PANTHER" id="PTHR24376">
    <property type="entry name" value="ZINC FINGER PROTEIN"/>
    <property type="match status" value="1"/>
</dbReference>
<evidence type="ECO:0000256" key="4">
    <source>
        <dbReference type="ARBA" id="ARBA00022771"/>
    </source>
</evidence>
<dbReference type="PROSITE" id="PS50157">
    <property type="entry name" value="ZINC_FINGER_C2H2_2"/>
    <property type="match status" value="1"/>
</dbReference>
<gene>
    <name evidence="9" type="ORF">A1O5_02345</name>
</gene>
<dbReference type="GO" id="GO:0005634">
    <property type="term" value="C:nucleus"/>
    <property type="evidence" value="ECO:0007669"/>
    <property type="project" value="UniProtKB-SubCell"/>
</dbReference>
<dbReference type="GeneID" id="19187078"/>
<evidence type="ECO:0000313" key="9">
    <source>
        <dbReference type="EMBL" id="EXJ74051.1"/>
    </source>
</evidence>
<protein>
    <recommendedName>
        <fullName evidence="8">C2H2-type domain-containing protein</fullName>
    </recommendedName>
</protein>
<dbReference type="InterPro" id="IPR013087">
    <property type="entry name" value="Znf_C2H2_type"/>
</dbReference>
<comment type="caution">
    <text evidence="9">The sequence shown here is derived from an EMBL/GenBank/DDBJ whole genome shotgun (WGS) entry which is preliminary data.</text>
</comment>
<dbReference type="EMBL" id="AMGX01000003">
    <property type="protein sequence ID" value="EXJ74051.1"/>
    <property type="molecule type" value="Genomic_DNA"/>
</dbReference>
<dbReference type="InterPro" id="IPR036236">
    <property type="entry name" value="Znf_C2H2_sf"/>
</dbReference>
<reference evidence="9 10" key="1">
    <citation type="submission" date="2013-03" db="EMBL/GenBank/DDBJ databases">
        <title>The Genome Sequence of Cladophialophora psammophila CBS 110553.</title>
        <authorList>
            <consortium name="The Broad Institute Genomics Platform"/>
            <person name="Cuomo C."/>
            <person name="de Hoog S."/>
            <person name="Gorbushina A."/>
            <person name="Walker B."/>
            <person name="Young S.K."/>
            <person name="Zeng Q."/>
            <person name="Gargeya S."/>
            <person name="Fitzgerald M."/>
            <person name="Haas B."/>
            <person name="Abouelleil A."/>
            <person name="Allen A.W."/>
            <person name="Alvarado L."/>
            <person name="Arachchi H.M."/>
            <person name="Berlin A.M."/>
            <person name="Chapman S.B."/>
            <person name="Gainer-Dewar J."/>
            <person name="Goldberg J."/>
            <person name="Griggs A."/>
            <person name="Gujja S."/>
            <person name="Hansen M."/>
            <person name="Howarth C."/>
            <person name="Imamovic A."/>
            <person name="Ireland A."/>
            <person name="Larimer J."/>
            <person name="McCowan C."/>
            <person name="Murphy C."/>
            <person name="Pearson M."/>
            <person name="Poon T.W."/>
            <person name="Priest M."/>
            <person name="Roberts A."/>
            <person name="Saif S."/>
            <person name="Shea T."/>
            <person name="Sisk P."/>
            <person name="Sykes S."/>
            <person name="Wortman J."/>
            <person name="Nusbaum C."/>
            <person name="Birren B."/>
        </authorList>
    </citation>
    <scope>NUCLEOTIDE SEQUENCE [LARGE SCALE GENOMIC DNA]</scope>
    <source>
        <strain evidence="9 10">CBS 110553</strain>
    </source>
</reference>
<dbReference type="Proteomes" id="UP000019471">
    <property type="component" value="Unassembled WGS sequence"/>
</dbReference>
<keyword evidence="3" id="KW-0677">Repeat</keyword>
<keyword evidence="2" id="KW-0479">Metal-binding</keyword>
<evidence type="ECO:0000256" key="2">
    <source>
        <dbReference type="ARBA" id="ARBA00022723"/>
    </source>
</evidence>
<evidence type="ECO:0000256" key="7">
    <source>
        <dbReference type="PROSITE-ProRule" id="PRU00042"/>
    </source>
</evidence>
<evidence type="ECO:0000313" key="10">
    <source>
        <dbReference type="Proteomes" id="UP000019471"/>
    </source>
</evidence>
<feature type="non-terminal residue" evidence="9">
    <location>
        <position position="219"/>
    </location>
</feature>
<proteinExistence type="predicted"/>
<name>W9XAU9_9EURO</name>